<feature type="compositionally biased region" description="Polar residues" evidence="11">
    <location>
        <begin position="455"/>
        <end position="465"/>
    </location>
</feature>
<dbReference type="InterPro" id="IPR050660">
    <property type="entry name" value="NEK_Ser/Thr_kinase"/>
</dbReference>
<feature type="compositionally biased region" description="Polar residues" evidence="11">
    <location>
        <begin position="667"/>
        <end position="678"/>
    </location>
</feature>
<evidence type="ECO:0000256" key="7">
    <source>
        <dbReference type="ARBA" id="ARBA00022840"/>
    </source>
</evidence>
<name>A0ABU5HBW0_9BACT</name>
<dbReference type="InterPro" id="IPR017441">
    <property type="entry name" value="Protein_kinase_ATP_BS"/>
</dbReference>
<evidence type="ECO:0000256" key="9">
    <source>
        <dbReference type="ARBA" id="ARBA00048679"/>
    </source>
</evidence>
<evidence type="ECO:0000256" key="5">
    <source>
        <dbReference type="ARBA" id="ARBA00022741"/>
    </source>
</evidence>
<evidence type="ECO:0000259" key="12">
    <source>
        <dbReference type="PROSITE" id="PS50011"/>
    </source>
</evidence>
<dbReference type="Gene3D" id="1.10.510.10">
    <property type="entry name" value="Transferase(Phosphotransferase) domain 1"/>
    <property type="match status" value="1"/>
</dbReference>
<reference evidence="13 14" key="1">
    <citation type="submission" date="2023-12" db="EMBL/GenBank/DDBJ databases">
        <title>the genome sequence of Hyalangium sp. s54d21.</title>
        <authorList>
            <person name="Zhang X."/>
        </authorList>
    </citation>
    <scope>NUCLEOTIDE SEQUENCE [LARGE SCALE GENOMIC DNA]</scope>
    <source>
        <strain evidence="14">s54d21</strain>
    </source>
</reference>
<keyword evidence="14" id="KW-1185">Reference proteome</keyword>
<evidence type="ECO:0000256" key="4">
    <source>
        <dbReference type="ARBA" id="ARBA00022679"/>
    </source>
</evidence>
<feature type="region of interest" description="Disordered" evidence="11">
    <location>
        <begin position="175"/>
        <end position="194"/>
    </location>
</feature>
<evidence type="ECO:0000256" key="6">
    <source>
        <dbReference type="ARBA" id="ARBA00022777"/>
    </source>
</evidence>
<evidence type="ECO:0000256" key="2">
    <source>
        <dbReference type="ARBA" id="ARBA00012513"/>
    </source>
</evidence>
<keyword evidence="3" id="KW-0723">Serine/threonine-protein kinase</keyword>
<comment type="caution">
    <text evidence="13">The sequence shown here is derived from an EMBL/GenBank/DDBJ whole genome shotgun (WGS) entry which is preliminary data.</text>
</comment>
<keyword evidence="7 10" id="KW-0067">ATP-binding</keyword>
<comment type="similarity">
    <text evidence="1">Belongs to the protein kinase superfamily. NEK Ser/Thr protein kinase family. NIMA subfamily.</text>
</comment>
<proteinExistence type="inferred from homology"/>
<dbReference type="GO" id="GO:0004674">
    <property type="term" value="F:protein serine/threonine kinase activity"/>
    <property type="evidence" value="ECO:0007669"/>
    <property type="project" value="UniProtKB-EC"/>
</dbReference>
<dbReference type="PROSITE" id="PS00107">
    <property type="entry name" value="PROTEIN_KINASE_ATP"/>
    <property type="match status" value="1"/>
</dbReference>
<keyword evidence="5 10" id="KW-0547">Nucleotide-binding</keyword>
<dbReference type="InterPro" id="IPR011009">
    <property type="entry name" value="Kinase-like_dom_sf"/>
</dbReference>
<feature type="compositionally biased region" description="Low complexity" evidence="11">
    <location>
        <begin position="346"/>
        <end position="394"/>
    </location>
</feature>
<organism evidence="13 14">
    <name type="scientific">Hyalangium rubrum</name>
    <dbReference type="NCBI Taxonomy" id="3103134"/>
    <lineage>
        <taxon>Bacteria</taxon>
        <taxon>Pseudomonadati</taxon>
        <taxon>Myxococcota</taxon>
        <taxon>Myxococcia</taxon>
        <taxon>Myxococcales</taxon>
        <taxon>Cystobacterineae</taxon>
        <taxon>Archangiaceae</taxon>
        <taxon>Hyalangium</taxon>
    </lineage>
</organism>
<feature type="region of interest" description="Disordered" evidence="11">
    <location>
        <begin position="443"/>
        <end position="508"/>
    </location>
</feature>
<evidence type="ECO:0000256" key="10">
    <source>
        <dbReference type="PROSITE-ProRule" id="PRU10141"/>
    </source>
</evidence>
<comment type="catalytic activity">
    <reaction evidence="9">
        <text>L-seryl-[protein] + ATP = O-phospho-L-seryl-[protein] + ADP + H(+)</text>
        <dbReference type="Rhea" id="RHEA:17989"/>
        <dbReference type="Rhea" id="RHEA-COMP:9863"/>
        <dbReference type="Rhea" id="RHEA-COMP:11604"/>
        <dbReference type="ChEBI" id="CHEBI:15378"/>
        <dbReference type="ChEBI" id="CHEBI:29999"/>
        <dbReference type="ChEBI" id="CHEBI:30616"/>
        <dbReference type="ChEBI" id="CHEBI:83421"/>
        <dbReference type="ChEBI" id="CHEBI:456216"/>
        <dbReference type="EC" id="2.7.11.1"/>
    </reaction>
</comment>
<keyword evidence="4 13" id="KW-0808">Transferase</keyword>
<comment type="catalytic activity">
    <reaction evidence="8">
        <text>L-threonyl-[protein] + ATP = O-phospho-L-threonyl-[protein] + ADP + H(+)</text>
        <dbReference type="Rhea" id="RHEA:46608"/>
        <dbReference type="Rhea" id="RHEA-COMP:11060"/>
        <dbReference type="Rhea" id="RHEA-COMP:11605"/>
        <dbReference type="ChEBI" id="CHEBI:15378"/>
        <dbReference type="ChEBI" id="CHEBI:30013"/>
        <dbReference type="ChEBI" id="CHEBI:30616"/>
        <dbReference type="ChEBI" id="CHEBI:61977"/>
        <dbReference type="ChEBI" id="CHEBI:456216"/>
        <dbReference type="EC" id="2.7.11.1"/>
    </reaction>
</comment>
<keyword evidence="6 13" id="KW-0418">Kinase</keyword>
<dbReference type="RefSeq" id="WP_321549334.1">
    <property type="nucleotide sequence ID" value="NZ_JAXIVS010000011.1"/>
</dbReference>
<accession>A0ABU5HBW0</accession>
<feature type="binding site" evidence="10">
    <location>
        <position position="46"/>
    </location>
    <ligand>
        <name>ATP</name>
        <dbReference type="ChEBI" id="CHEBI:30616"/>
    </ligand>
</feature>
<sequence>MFADFDPLDLKPGQMVSDWRIVRRIGRGGYAVVYEVEKDGERFALKVACQTERSLDPKQTDARARREVACLQQLNHRHIIRMLGQGRWPHARSGFHYIVLDFVDGYTLARWVERTNPTPHEVVVLFLKLFDALEHMHSKNVLHRDLSLRNIMVTKDGEPVIIDFGAADYATAEELTDGPLPPGTPRNRSSEAQAFWDENRLKHGARYEFKATDDIFALGANLYDVLTDPAPERSERQPVLNSMLTTPPTPHRKTKGRVPAELSAYAMKLISRDLEVRPATAKDARRPLVDLVRFEGDAWREIPLHPAAAQLPREPAEEEQVPVEAREPEGPQHPIPSHPLPVQVGPAPADAAPASSPVQPAPAPADAAPAPSPVQVAPAPADAAPASSPLQPAPTDAVPVPSAAETAAQHSPRRAWLRPVFLGALALSVFAAVVAASLLHGPAQPEPPPVARSAPTEQPPASSTLAEKPTTRSERLASPLPTQMEASLPVKLPDNSPTLTNGVPNPQQAQRVSARRALIKKCATLVASVAWLEAGCTGVQTRPDPEPCPQEAIKAMEELDWAVGSHGPFILLDVAKGSFEEAREQPDAVWKDGPVTGALIEPEGKAPAGMRIDGHLWTTGERIYGRYVRAHLPGGRTVPICLELENADGLGSKKREGSKPGAPVASKVSNTHAAEQWR</sequence>
<dbReference type="CDD" id="cd14014">
    <property type="entry name" value="STKc_PknB_like"/>
    <property type="match status" value="1"/>
</dbReference>
<dbReference type="PANTHER" id="PTHR43671">
    <property type="entry name" value="SERINE/THREONINE-PROTEIN KINASE NEK"/>
    <property type="match status" value="1"/>
</dbReference>
<dbReference type="Gene3D" id="3.30.200.20">
    <property type="entry name" value="Phosphorylase Kinase, domain 1"/>
    <property type="match status" value="1"/>
</dbReference>
<dbReference type="PANTHER" id="PTHR43671:SF98">
    <property type="entry name" value="SERINE_THREONINE-PROTEIN KINASE NEK11"/>
    <property type="match status" value="1"/>
</dbReference>
<dbReference type="SUPFAM" id="SSF56112">
    <property type="entry name" value="Protein kinase-like (PK-like)"/>
    <property type="match status" value="1"/>
</dbReference>
<gene>
    <name evidence="13" type="ORF">SYV04_29750</name>
</gene>
<dbReference type="InterPro" id="IPR000719">
    <property type="entry name" value="Prot_kinase_dom"/>
</dbReference>
<dbReference type="Proteomes" id="UP001291309">
    <property type="component" value="Unassembled WGS sequence"/>
</dbReference>
<evidence type="ECO:0000256" key="11">
    <source>
        <dbReference type="SAM" id="MobiDB-lite"/>
    </source>
</evidence>
<dbReference type="EMBL" id="JAXIVS010000011">
    <property type="protein sequence ID" value="MDY7230617.1"/>
    <property type="molecule type" value="Genomic_DNA"/>
</dbReference>
<evidence type="ECO:0000256" key="8">
    <source>
        <dbReference type="ARBA" id="ARBA00047899"/>
    </source>
</evidence>
<dbReference type="PROSITE" id="PS00109">
    <property type="entry name" value="PROTEIN_KINASE_TYR"/>
    <property type="match status" value="1"/>
</dbReference>
<feature type="domain" description="Protein kinase" evidence="12">
    <location>
        <begin position="19"/>
        <end position="289"/>
    </location>
</feature>
<dbReference type="EC" id="2.7.11.1" evidence="2"/>
<evidence type="ECO:0000256" key="3">
    <source>
        <dbReference type="ARBA" id="ARBA00022527"/>
    </source>
</evidence>
<feature type="region of interest" description="Disordered" evidence="11">
    <location>
        <begin position="650"/>
        <end position="678"/>
    </location>
</feature>
<evidence type="ECO:0000313" key="14">
    <source>
        <dbReference type="Proteomes" id="UP001291309"/>
    </source>
</evidence>
<evidence type="ECO:0000313" key="13">
    <source>
        <dbReference type="EMBL" id="MDY7230617.1"/>
    </source>
</evidence>
<dbReference type="Pfam" id="PF00069">
    <property type="entry name" value="Pkinase"/>
    <property type="match status" value="1"/>
</dbReference>
<feature type="region of interest" description="Disordered" evidence="11">
    <location>
        <begin position="305"/>
        <end position="412"/>
    </location>
</feature>
<dbReference type="PROSITE" id="PS50011">
    <property type="entry name" value="PROTEIN_KINASE_DOM"/>
    <property type="match status" value="1"/>
</dbReference>
<protein>
    <recommendedName>
        <fullName evidence="2">non-specific serine/threonine protein kinase</fullName>
        <ecNumber evidence="2">2.7.11.1</ecNumber>
    </recommendedName>
</protein>
<evidence type="ECO:0000256" key="1">
    <source>
        <dbReference type="ARBA" id="ARBA00010886"/>
    </source>
</evidence>
<dbReference type="InterPro" id="IPR008266">
    <property type="entry name" value="Tyr_kinase_AS"/>
</dbReference>
<feature type="compositionally biased region" description="Polar residues" evidence="11">
    <location>
        <begin position="495"/>
        <end position="508"/>
    </location>
</feature>